<name>A0AAQ4DPS3_AMBAM</name>
<evidence type="ECO:0000313" key="2">
    <source>
        <dbReference type="Proteomes" id="UP001321473"/>
    </source>
</evidence>
<evidence type="ECO:0000313" key="1">
    <source>
        <dbReference type="EMBL" id="KAK8764463.1"/>
    </source>
</evidence>
<comment type="caution">
    <text evidence="1">The sequence shown here is derived from an EMBL/GenBank/DDBJ whole genome shotgun (WGS) entry which is preliminary data.</text>
</comment>
<keyword evidence="2" id="KW-1185">Reference proteome</keyword>
<accession>A0AAQ4DPS3</accession>
<dbReference type="AlphaFoldDB" id="A0AAQ4DPS3"/>
<sequence>MLANMENKSSRTDFPAHELLPLLLRIREVWWVTQRHVAGNFLSLYQKYEDTSDQWIMAMREVTYRTTIAILDQALYGDSSGTLECDQVVRPVPVVHTKVTVIVTKIWEEVMVQIRQVFKECREKFEEAILADHGL</sequence>
<reference evidence="1 2" key="1">
    <citation type="journal article" date="2023" name="Arcadia Sci">
        <title>De novo assembly of a long-read Amblyomma americanum tick genome.</title>
        <authorList>
            <person name="Chou S."/>
            <person name="Poskanzer K.E."/>
            <person name="Rollins M."/>
            <person name="Thuy-Boun P.S."/>
        </authorList>
    </citation>
    <scope>NUCLEOTIDE SEQUENCE [LARGE SCALE GENOMIC DNA]</scope>
    <source>
        <strain evidence="1">F_SG_1</strain>
        <tissue evidence="1">Salivary glands</tissue>
    </source>
</reference>
<protein>
    <submittedName>
        <fullName evidence="1">Uncharacterized protein</fullName>
    </submittedName>
</protein>
<dbReference type="EMBL" id="JARKHS020028219">
    <property type="protein sequence ID" value="KAK8764463.1"/>
    <property type="molecule type" value="Genomic_DNA"/>
</dbReference>
<proteinExistence type="predicted"/>
<gene>
    <name evidence="1" type="ORF">V5799_032930</name>
</gene>
<organism evidence="1 2">
    <name type="scientific">Amblyomma americanum</name>
    <name type="common">Lone star tick</name>
    <dbReference type="NCBI Taxonomy" id="6943"/>
    <lineage>
        <taxon>Eukaryota</taxon>
        <taxon>Metazoa</taxon>
        <taxon>Ecdysozoa</taxon>
        <taxon>Arthropoda</taxon>
        <taxon>Chelicerata</taxon>
        <taxon>Arachnida</taxon>
        <taxon>Acari</taxon>
        <taxon>Parasitiformes</taxon>
        <taxon>Ixodida</taxon>
        <taxon>Ixodoidea</taxon>
        <taxon>Ixodidae</taxon>
        <taxon>Amblyomminae</taxon>
        <taxon>Amblyomma</taxon>
    </lineage>
</organism>
<dbReference type="Proteomes" id="UP001321473">
    <property type="component" value="Unassembled WGS sequence"/>
</dbReference>